<evidence type="ECO:0008006" key="4">
    <source>
        <dbReference type="Google" id="ProtNLM"/>
    </source>
</evidence>
<feature type="compositionally biased region" description="Pro residues" evidence="1">
    <location>
        <begin position="146"/>
        <end position="158"/>
    </location>
</feature>
<dbReference type="EMBL" id="JACIEW010000001">
    <property type="protein sequence ID" value="MBB4050706.1"/>
    <property type="molecule type" value="Genomic_DNA"/>
</dbReference>
<reference evidence="2 3" key="1">
    <citation type="submission" date="2020-08" db="EMBL/GenBank/DDBJ databases">
        <title>Genomic Encyclopedia of Type Strains, Phase IV (KMG-IV): sequencing the most valuable type-strain genomes for metagenomic binning, comparative biology and taxonomic classification.</title>
        <authorList>
            <person name="Goeker M."/>
        </authorList>
    </citation>
    <scope>NUCLEOTIDE SEQUENCE [LARGE SCALE GENOMIC DNA]</scope>
    <source>
        <strain evidence="2 3">DSM 23447</strain>
    </source>
</reference>
<evidence type="ECO:0000313" key="2">
    <source>
        <dbReference type="EMBL" id="MBB4050706.1"/>
    </source>
</evidence>
<sequence length="267" mass="28440">MNKPAPKEPSMDEILSSIRQIIADDDAAGAPRRPSVQSVPPPMQAAPAKPLGDQDDRDLSDMLDDIEPLALSPSQIVEEGEDAEGFSFDSILADTESAESEAPGLVEAEDVTFAAEDDLPSFDPAPSRALPEDPPAPAAKAAPEPAFQPEPAPEPTVDPEPAFEPELEAESEPAPAMDEPVARAEELPDPTLTADMADQLLEPATRAAVRGSIGKLSALGIGNPGLTIEAMMRDMLRPMLKEWLDENLPAVVERMVEKEIARVSRGE</sequence>
<keyword evidence="3" id="KW-1185">Reference proteome</keyword>
<feature type="compositionally biased region" description="Low complexity" evidence="1">
    <location>
        <begin position="28"/>
        <end position="38"/>
    </location>
</feature>
<feature type="compositionally biased region" description="Acidic residues" evidence="1">
    <location>
        <begin position="107"/>
        <end position="120"/>
    </location>
</feature>
<dbReference type="InterPro" id="IPR019632">
    <property type="entry name" value="DUF2497"/>
</dbReference>
<dbReference type="RefSeq" id="WP_183309487.1">
    <property type="nucleotide sequence ID" value="NZ_JACIEW010000001.1"/>
</dbReference>
<dbReference type="Pfam" id="PF10691">
    <property type="entry name" value="DUF2497"/>
    <property type="match status" value="1"/>
</dbReference>
<dbReference type="AlphaFoldDB" id="A0A7W6IKI6"/>
<protein>
    <recommendedName>
        <fullName evidence="4">DUF2497 domain-containing protein</fullName>
    </recommendedName>
</protein>
<accession>A0A7W6IKI6</accession>
<name>A0A7W6IKI6_9HYPH</name>
<organism evidence="2 3">
    <name type="scientific">Devosia subaequoris</name>
    <dbReference type="NCBI Taxonomy" id="395930"/>
    <lineage>
        <taxon>Bacteria</taxon>
        <taxon>Pseudomonadati</taxon>
        <taxon>Pseudomonadota</taxon>
        <taxon>Alphaproteobacteria</taxon>
        <taxon>Hyphomicrobiales</taxon>
        <taxon>Devosiaceae</taxon>
        <taxon>Devosia</taxon>
    </lineage>
</organism>
<feature type="region of interest" description="Disordered" evidence="1">
    <location>
        <begin position="24"/>
        <end position="194"/>
    </location>
</feature>
<feature type="compositionally biased region" description="Acidic residues" evidence="1">
    <location>
        <begin position="161"/>
        <end position="171"/>
    </location>
</feature>
<comment type="caution">
    <text evidence="2">The sequence shown here is derived from an EMBL/GenBank/DDBJ whole genome shotgun (WGS) entry which is preliminary data.</text>
</comment>
<proteinExistence type="predicted"/>
<evidence type="ECO:0000313" key="3">
    <source>
        <dbReference type="Proteomes" id="UP000547011"/>
    </source>
</evidence>
<evidence type="ECO:0000256" key="1">
    <source>
        <dbReference type="SAM" id="MobiDB-lite"/>
    </source>
</evidence>
<dbReference type="Proteomes" id="UP000547011">
    <property type="component" value="Unassembled WGS sequence"/>
</dbReference>
<gene>
    <name evidence="2" type="ORF">GGR20_000324</name>
</gene>